<feature type="domain" description="Ig-like" evidence="6">
    <location>
        <begin position="141"/>
        <end position="241"/>
    </location>
</feature>
<evidence type="ECO:0000259" key="6">
    <source>
        <dbReference type="PROSITE" id="PS50835"/>
    </source>
</evidence>
<keyword evidence="8" id="KW-1185">Reference proteome</keyword>
<dbReference type="Pfam" id="PF07686">
    <property type="entry name" value="V-set"/>
    <property type="match status" value="2"/>
</dbReference>
<dbReference type="InterPro" id="IPR036179">
    <property type="entry name" value="Ig-like_dom_sf"/>
</dbReference>
<dbReference type="Gene3D" id="2.60.40.10">
    <property type="entry name" value="Immunoglobulins"/>
    <property type="match status" value="2"/>
</dbReference>
<dbReference type="PANTHER" id="PTHR16423">
    <property type="entry name" value="TREM-LIKE TRANSCRIPT PROTEIN"/>
    <property type="match status" value="1"/>
</dbReference>
<dbReference type="SMART" id="SM00406">
    <property type="entry name" value="IGv"/>
    <property type="match status" value="2"/>
</dbReference>
<feature type="non-terminal residue" evidence="7">
    <location>
        <position position="382"/>
    </location>
</feature>
<proteinExistence type="predicted"/>
<keyword evidence="2" id="KW-1015">Disulfide bond</keyword>
<feature type="domain" description="Ig-like" evidence="6">
    <location>
        <begin position="10"/>
        <end position="112"/>
    </location>
</feature>
<dbReference type="InterPro" id="IPR003599">
    <property type="entry name" value="Ig_sub"/>
</dbReference>
<dbReference type="SUPFAM" id="SSF48726">
    <property type="entry name" value="Immunoglobulin"/>
    <property type="match status" value="2"/>
</dbReference>
<evidence type="ECO:0000313" key="8">
    <source>
        <dbReference type="Proteomes" id="UP000565698"/>
    </source>
</evidence>
<feature type="transmembrane region" description="Helical" evidence="5">
    <location>
        <begin position="274"/>
        <end position="297"/>
    </location>
</feature>
<evidence type="ECO:0000256" key="5">
    <source>
        <dbReference type="SAM" id="Phobius"/>
    </source>
</evidence>
<feature type="compositionally biased region" description="Acidic residues" evidence="4">
    <location>
        <begin position="309"/>
        <end position="318"/>
    </location>
</feature>
<dbReference type="PANTHER" id="PTHR16423:SF6">
    <property type="entry name" value="TRIGGERING RECEPTOR EXPRESSED ON MYELOID CELLS 2-RELATED"/>
    <property type="match status" value="1"/>
</dbReference>
<dbReference type="EMBL" id="VXBW01007373">
    <property type="protein sequence ID" value="NXP14037.1"/>
    <property type="molecule type" value="Genomic_DNA"/>
</dbReference>
<comment type="caution">
    <text evidence="7">The sequence shown here is derived from an EMBL/GenBank/DDBJ whole genome shotgun (WGS) entry which is preliminary data.</text>
</comment>
<dbReference type="Proteomes" id="UP000565698">
    <property type="component" value="Unassembled WGS sequence"/>
</dbReference>
<feature type="non-terminal residue" evidence="7">
    <location>
        <position position="1"/>
    </location>
</feature>
<dbReference type="InterPro" id="IPR013106">
    <property type="entry name" value="Ig_V-set"/>
</dbReference>
<gene>
    <name evidence="7" type="primary">Pigr_2</name>
    <name evidence="7" type="ORF">THIORB_R15374</name>
</gene>
<dbReference type="GO" id="GO:0038023">
    <property type="term" value="F:signaling receptor activity"/>
    <property type="evidence" value="ECO:0007669"/>
    <property type="project" value="TreeGrafter"/>
</dbReference>
<evidence type="ECO:0000256" key="4">
    <source>
        <dbReference type="SAM" id="MobiDB-lite"/>
    </source>
</evidence>
<dbReference type="CDD" id="cd05716">
    <property type="entry name" value="IgV_pIgR_like"/>
    <property type="match status" value="1"/>
</dbReference>
<evidence type="ECO:0000256" key="2">
    <source>
        <dbReference type="ARBA" id="ARBA00023157"/>
    </source>
</evidence>
<evidence type="ECO:0000313" key="7">
    <source>
        <dbReference type="EMBL" id="NXP14037.1"/>
    </source>
</evidence>
<evidence type="ECO:0000256" key="3">
    <source>
        <dbReference type="ARBA" id="ARBA00023319"/>
    </source>
</evidence>
<dbReference type="PROSITE" id="PS50835">
    <property type="entry name" value="IG_LIKE"/>
    <property type="match status" value="2"/>
</dbReference>
<dbReference type="InterPro" id="IPR013783">
    <property type="entry name" value="Ig-like_fold"/>
</dbReference>
<keyword evidence="5" id="KW-0472">Membrane</keyword>
<organism evidence="7 8">
    <name type="scientific">Thinocorus orbignyianus</name>
    <dbReference type="NCBI Taxonomy" id="161742"/>
    <lineage>
        <taxon>Eukaryota</taxon>
        <taxon>Metazoa</taxon>
        <taxon>Chordata</taxon>
        <taxon>Craniata</taxon>
        <taxon>Vertebrata</taxon>
        <taxon>Euteleostomi</taxon>
        <taxon>Archelosauria</taxon>
        <taxon>Archosauria</taxon>
        <taxon>Dinosauria</taxon>
        <taxon>Saurischia</taxon>
        <taxon>Theropoda</taxon>
        <taxon>Coelurosauria</taxon>
        <taxon>Aves</taxon>
        <taxon>Neognathae</taxon>
        <taxon>Neoaves</taxon>
        <taxon>Aequornithes</taxon>
        <taxon>Ciconiiformes</taxon>
        <taxon>Thinocoridae</taxon>
        <taxon>Thinocorus</taxon>
    </lineage>
</organism>
<dbReference type="GO" id="GO:0009986">
    <property type="term" value="C:cell surface"/>
    <property type="evidence" value="ECO:0007669"/>
    <property type="project" value="TreeGrafter"/>
</dbReference>
<evidence type="ECO:0000256" key="1">
    <source>
        <dbReference type="ARBA" id="ARBA00022729"/>
    </source>
</evidence>
<keyword evidence="5" id="KW-0812">Transmembrane</keyword>
<dbReference type="InterPro" id="IPR007110">
    <property type="entry name" value="Ig-like_dom"/>
</dbReference>
<keyword evidence="1" id="KW-0732">Signal</keyword>
<dbReference type="InterPro" id="IPR052314">
    <property type="entry name" value="Immune_rcpt_domain"/>
</dbReference>
<feature type="compositionally biased region" description="Basic and acidic residues" evidence="4">
    <location>
        <begin position="319"/>
        <end position="334"/>
    </location>
</feature>
<dbReference type="OrthoDB" id="8959642at2759"/>
<name>A0A7L1XUP9_9AVES</name>
<keyword evidence="3" id="KW-0393">Immunoglobulin domain</keyword>
<protein>
    <submittedName>
        <fullName evidence="7">PIGR protein</fullName>
    </submittedName>
</protein>
<accession>A0A7L1XUP9</accession>
<keyword evidence="5" id="KW-1133">Transmembrane helix</keyword>
<sequence>QFLHVSSPSPHLAFTALQAQTPEAERRLSEGSALSLQCDYTARADLQQKKVWCRVSADECEPLVETIGGPAPSSHTSKATKGSVTIVDNHNSRTVTITMTNLQAEDTGTYSCAYRSSSNWYIPLRTIPLTVFKGDFPHKWENESLSVQCPYSTLVYKSETKYWCRREEQAECREVVRTNYYTTRSNSAGGDGRTRIQDDTQNRTVTVTIQNLQVQDSGVYWCAIYRNYRLTPIMEFKLSVSNGEYLPAASRACWQISAPPPSLLPLHPLLGHTFSILSGVLSILFILAFISLIAVCIRKCKLKRKGNGQEEDIYEEPDDRAQLDRTERMESPKDDSEDLQYITLNHKFQPNPEAPLYCNVEPSQIHRKPEDENVEYAVIALK</sequence>
<feature type="region of interest" description="Disordered" evidence="4">
    <location>
        <begin position="308"/>
        <end position="336"/>
    </location>
</feature>
<reference evidence="7 8" key="1">
    <citation type="submission" date="2019-09" db="EMBL/GenBank/DDBJ databases">
        <title>Bird 10,000 Genomes (B10K) Project - Family phase.</title>
        <authorList>
            <person name="Zhang G."/>
        </authorList>
    </citation>
    <scope>NUCLEOTIDE SEQUENCE [LARGE SCALE GENOMIC DNA]</scope>
    <source>
        <strain evidence="7">B10K-DU-002-47</strain>
        <tissue evidence="7">Muscle</tissue>
    </source>
</reference>
<dbReference type="SMART" id="SM00409">
    <property type="entry name" value="IG"/>
    <property type="match status" value="2"/>
</dbReference>
<dbReference type="AlphaFoldDB" id="A0A7L1XUP9"/>